<evidence type="ECO:0000313" key="1">
    <source>
        <dbReference type="EMBL" id="KAI9392293.1"/>
    </source>
</evidence>
<comment type="caution">
    <text evidence="1">The sequence shown here is derived from an EMBL/GenBank/DDBJ whole genome shotgun (WGS) entry which is preliminary data.</text>
</comment>
<reference evidence="1 2" key="1">
    <citation type="journal article" date="2006" name="Science">
        <title>The genome of black cottonwood, Populus trichocarpa (Torr. &amp; Gray).</title>
        <authorList>
            <person name="Tuskan G.A."/>
            <person name="Difazio S."/>
            <person name="Jansson S."/>
            <person name="Bohlmann J."/>
            <person name="Grigoriev I."/>
            <person name="Hellsten U."/>
            <person name="Putnam N."/>
            <person name="Ralph S."/>
            <person name="Rombauts S."/>
            <person name="Salamov A."/>
            <person name="Schein J."/>
            <person name="Sterck L."/>
            <person name="Aerts A."/>
            <person name="Bhalerao R.R."/>
            <person name="Bhalerao R.P."/>
            <person name="Blaudez D."/>
            <person name="Boerjan W."/>
            <person name="Brun A."/>
            <person name="Brunner A."/>
            <person name="Busov V."/>
            <person name="Campbell M."/>
            <person name="Carlson J."/>
            <person name="Chalot M."/>
            <person name="Chapman J."/>
            <person name="Chen G.L."/>
            <person name="Cooper D."/>
            <person name="Coutinho P.M."/>
            <person name="Couturier J."/>
            <person name="Covert S."/>
            <person name="Cronk Q."/>
            <person name="Cunningham R."/>
            <person name="Davis J."/>
            <person name="Degroeve S."/>
            <person name="Dejardin A."/>
            <person name="Depamphilis C."/>
            <person name="Detter J."/>
            <person name="Dirks B."/>
            <person name="Dubchak I."/>
            <person name="Duplessis S."/>
            <person name="Ehlting J."/>
            <person name="Ellis B."/>
            <person name="Gendler K."/>
            <person name="Goodstein D."/>
            <person name="Gribskov M."/>
            <person name="Grimwood J."/>
            <person name="Groover A."/>
            <person name="Gunter L."/>
            <person name="Hamberger B."/>
            <person name="Heinze B."/>
            <person name="Helariutta Y."/>
            <person name="Henrissat B."/>
            <person name="Holligan D."/>
            <person name="Holt R."/>
            <person name="Huang W."/>
            <person name="Islam-Faridi N."/>
            <person name="Jones S."/>
            <person name="Jones-Rhoades M."/>
            <person name="Jorgensen R."/>
            <person name="Joshi C."/>
            <person name="Kangasjarvi J."/>
            <person name="Karlsson J."/>
            <person name="Kelleher C."/>
            <person name="Kirkpatrick R."/>
            <person name="Kirst M."/>
            <person name="Kohler A."/>
            <person name="Kalluri U."/>
            <person name="Larimer F."/>
            <person name="Leebens-Mack J."/>
            <person name="Leple J.C."/>
            <person name="Locascio P."/>
            <person name="Lou Y."/>
            <person name="Lucas S."/>
            <person name="Martin F."/>
            <person name="Montanini B."/>
            <person name="Napoli C."/>
            <person name="Nelson D.R."/>
            <person name="Nelson C."/>
            <person name="Nieminen K."/>
            <person name="Nilsson O."/>
            <person name="Pereda V."/>
            <person name="Peter G."/>
            <person name="Philippe R."/>
            <person name="Pilate G."/>
            <person name="Poliakov A."/>
            <person name="Razumovskaya J."/>
            <person name="Richardson P."/>
            <person name="Rinaldi C."/>
            <person name="Ritland K."/>
            <person name="Rouze P."/>
            <person name="Ryaboy D."/>
            <person name="Schmutz J."/>
            <person name="Schrader J."/>
            <person name="Segerman B."/>
            <person name="Shin H."/>
            <person name="Siddiqui A."/>
            <person name="Sterky F."/>
            <person name="Terry A."/>
            <person name="Tsai C.J."/>
            <person name="Uberbacher E."/>
            <person name="Unneberg P."/>
            <person name="Vahala J."/>
            <person name="Wall K."/>
            <person name="Wessler S."/>
            <person name="Yang G."/>
            <person name="Yin T."/>
            <person name="Douglas C."/>
            <person name="Marra M."/>
            <person name="Sandberg G."/>
            <person name="Van de Peer Y."/>
            <person name="Rokhsar D."/>
        </authorList>
    </citation>
    <scope>NUCLEOTIDE SEQUENCE [LARGE SCALE GENOMIC DNA]</scope>
    <source>
        <strain evidence="2">cv. Nisqually</strain>
    </source>
</reference>
<accession>A0ACC0SSR4</accession>
<proteinExistence type="predicted"/>
<name>A0ACC0SSR4_POPTR</name>
<dbReference type="Proteomes" id="UP000006729">
    <property type="component" value="Chromosome 6"/>
</dbReference>
<keyword evidence="2" id="KW-1185">Reference proteome</keyword>
<protein>
    <submittedName>
        <fullName evidence="1">Uncharacterized protein</fullName>
    </submittedName>
</protein>
<sequence>MTSSFPSCSQVSLNKPKQKKSSSVDAVIGNNDLVTQILLRVPAKSVLKFKLVSKKWLSIISHPSFAFHHTQLNLHTTSALLLRVLFLFKEPFIYRFLSLDGKSVVNVPSNFLCFDPDNPRSTYISQSCNGLHLCYRGIFCYIERNRSTYYKILCVSHLESTLEIYVYSSETKIWKLSVRHEDYDISPAGLSNCVFWNGAVHWIDPAGNGFCFLVDEECLRAMPRPPLPASWELNSFRYFGESDGQLHFIGLLAGEQNPDAMNMGVNVSPDMSAGQMARSRSSNIGSQFIVYYLDANAIAVAYAEMMEDPTVSPCLVNGSINISSFIEGNNEEEPLLVINMPGEIISYSFKSKTFKKLFSFHPCEDHICSALQYTETLAWV</sequence>
<evidence type="ECO:0000313" key="2">
    <source>
        <dbReference type="Proteomes" id="UP000006729"/>
    </source>
</evidence>
<gene>
    <name evidence="1" type="ORF">POPTR_006G071100v4</name>
</gene>
<organism evidence="1 2">
    <name type="scientific">Populus trichocarpa</name>
    <name type="common">Western balsam poplar</name>
    <name type="synonym">Populus balsamifera subsp. trichocarpa</name>
    <dbReference type="NCBI Taxonomy" id="3694"/>
    <lineage>
        <taxon>Eukaryota</taxon>
        <taxon>Viridiplantae</taxon>
        <taxon>Streptophyta</taxon>
        <taxon>Embryophyta</taxon>
        <taxon>Tracheophyta</taxon>
        <taxon>Spermatophyta</taxon>
        <taxon>Magnoliopsida</taxon>
        <taxon>eudicotyledons</taxon>
        <taxon>Gunneridae</taxon>
        <taxon>Pentapetalae</taxon>
        <taxon>rosids</taxon>
        <taxon>fabids</taxon>
        <taxon>Malpighiales</taxon>
        <taxon>Salicaceae</taxon>
        <taxon>Saliceae</taxon>
        <taxon>Populus</taxon>
    </lineage>
</organism>
<dbReference type="EMBL" id="CM009295">
    <property type="protein sequence ID" value="KAI9392293.1"/>
    <property type="molecule type" value="Genomic_DNA"/>
</dbReference>